<organism evidence="1 2">
    <name type="scientific">Polyporus arcularius HHB13444</name>
    <dbReference type="NCBI Taxonomy" id="1314778"/>
    <lineage>
        <taxon>Eukaryota</taxon>
        <taxon>Fungi</taxon>
        <taxon>Dikarya</taxon>
        <taxon>Basidiomycota</taxon>
        <taxon>Agaricomycotina</taxon>
        <taxon>Agaricomycetes</taxon>
        <taxon>Polyporales</taxon>
        <taxon>Polyporaceae</taxon>
        <taxon>Polyporus</taxon>
    </lineage>
</organism>
<gene>
    <name evidence="1" type="ORF">K466DRAFT_295261</name>
</gene>
<protein>
    <recommendedName>
        <fullName evidence="3">F-box domain-containing protein</fullName>
    </recommendedName>
</protein>
<accession>A0A5C3P1A4</accession>
<dbReference type="EMBL" id="ML211466">
    <property type="protein sequence ID" value="TFK82617.1"/>
    <property type="molecule type" value="Genomic_DNA"/>
</dbReference>
<dbReference type="Proteomes" id="UP000308197">
    <property type="component" value="Unassembled WGS sequence"/>
</dbReference>
<dbReference type="InParanoid" id="A0A5C3P1A4"/>
<evidence type="ECO:0000313" key="1">
    <source>
        <dbReference type="EMBL" id="TFK82617.1"/>
    </source>
</evidence>
<reference evidence="1 2" key="1">
    <citation type="journal article" date="2019" name="Nat. Ecol. Evol.">
        <title>Megaphylogeny resolves global patterns of mushroom evolution.</title>
        <authorList>
            <person name="Varga T."/>
            <person name="Krizsan K."/>
            <person name="Foldi C."/>
            <person name="Dima B."/>
            <person name="Sanchez-Garcia M."/>
            <person name="Sanchez-Ramirez S."/>
            <person name="Szollosi G.J."/>
            <person name="Szarkandi J.G."/>
            <person name="Papp V."/>
            <person name="Albert L."/>
            <person name="Andreopoulos W."/>
            <person name="Angelini C."/>
            <person name="Antonin V."/>
            <person name="Barry K.W."/>
            <person name="Bougher N.L."/>
            <person name="Buchanan P."/>
            <person name="Buyck B."/>
            <person name="Bense V."/>
            <person name="Catcheside P."/>
            <person name="Chovatia M."/>
            <person name="Cooper J."/>
            <person name="Damon W."/>
            <person name="Desjardin D."/>
            <person name="Finy P."/>
            <person name="Geml J."/>
            <person name="Haridas S."/>
            <person name="Hughes K."/>
            <person name="Justo A."/>
            <person name="Karasinski D."/>
            <person name="Kautmanova I."/>
            <person name="Kiss B."/>
            <person name="Kocsube S."/>
            <person name="Kotiranta H."/>
            <person name="LaButti K.M."/>
            <person name="Lechner B.E."/>
            <person name="Liimatainen K."/>
            <person name="Lipzen A."/>
            <person name="Lukacs Z."/>
            <person name="Mihaltcheva S."/>
            <person name="Morgado L.N."/>
            <person name="Niskanen T."/>
            <person name="Noordeloos M.E."/>
            <person name="Ohm R.A."/>
            <person name="Ortiz-Santana B."/>
            <person name="Ovrebo C."/>
            <person name="Racz N."/>
            <person name="Riley R."/>
            <person name="Savchenko A."/>
            <person name="Shiryaev A."/>
            <person name="Soop K."/>
            <person name="Spirin V."/>
            <person name="Szebenyi C."/>
            <person name="Tomsovsky M."/>
            <person name="Tulloss R.E."/>
            <person name="Uehling J."/>
            <person name="Grigoriev I.V."/>
            <person name="Vagvolgyi C."/>
            <person name="Papp T."/>
            <person name="Martin F.M."/>
            <person name="Miettinen O."/>
            <person name="Hibbett D.S."/>
            <person name="Nagy L.G."/>
        </authorList>
    </citation>
    <scope>NUCLEOTIDE SEQUENCE [LARGE SCALE GENOMIC DNA]</scope>
    <source>
        <strain evidence="1 2">HHB13444</strain>
    </source>
</reference>
<name>A0A5C3P1A4_9APHY</name>
<evidence type="ECO:0008006" key="3">
    <source>
        <dbReference type="Google" id="ProtNLM"/>
    </source>
</evidence>
<dbReference type="AlphaFoldDB" id="A0A5C3P1A4"/>
<keyword evidence="2" id="KW-1185">Reference proteome</keyword>
<proteinExistence type="predicted"/>
<sequence>MAFSPPSFKVIGLNLDILQATIVFVDEHSDMLTLSLVSSSVRSMAIRRLLSMAPICLLKDEHSIRRFHACLYVDAATRGPYVRSLDIWTYRVRGDPNRQELKSVLCDILATLPDLRTLSLPRYMYHHRGEDSDLTTTLEQPSTLRELTIDGEVDYAPHTPVEKIRSPLRILRFNIISSSSWFWSWALWSSKKGRLPSTLARLCTLSASYPSRAPPVTSLSFFDGFPPLRNPANSGP</sequence>
<evidence type="ECO:0000313" key="2">
    <source>
        <dbReference type="Proteomes" id="UP000308197"/>
    </source>
</evidence>